<feature type="domain" description="HTH merR-type" evidence="3">
    <location>
        <begin position="1"/>
        <end position="68"/>
    </location>
</feature>
<dbReference type="GO" id="GO:0003677">
    <property type="term" value="F:DNA binding"/>
    <property type="evidence" value="ECO:0007669"/>
    <property type="project" value="UniProtKB-KW"/>
</dbReference>
<organism evidence="4 5">
    <name type="scientific">Kineococcus aurantiacus</name>
    <dbReference type="NCBI Taxonomy" id="37633"/>
    <lineage>
        <taxon>Bacteria</taxon>
        <taxon>Bacillati</taxon>
        <taxon>Actinomycetota</taxon>
        <taxon>Actinomycetes</taxon>
        <taxon>Kineosporiales</taxon>
        <taxon>Kineosporiaceae</taxon>
        <taxon>Kineococcus</taxon>
    </lineage>
</organism>
<dbReference type="PRINTS" id="PR00040">
    <property type="entry name" value="HTHMERR"/>
</dbReference>
<dbReference type="Gene3D" id="1.10.1660.10">
    <property type="match status" value="1"/>
</dbReference>
<reference evidence="4 5" key="1">
    <citation type="submission" date="2020-07" db="EMBL/GenBank/DDBJ databases">
        <title>Sequencing the genomes of 1000 actinobacteria strains.</title>
        <authorList>
            <person name="Klenk H.-P."/>
        </authorList>
    </citation>
    <scope>NUCLEOTIDE SEQUENCE [LARGE SCALE GENOMIC DNA]</scope>
    <source>
        <strain evidence="4 5">DSM 7487</strain>
    </source>
</reference>
<dbReference type="InterPro" id="IPR009061">
    <property type="entry name" value="DNA-bd_dom_put_sf"/>
</dbReference>
<evidence type="ECO:0000256" key="1">
    <source>
        <dbReference type="ARBA" id="ARBA00023125"/>
    </source>
</evidence>
<dbReference type="SUPFAM" id="SSF46955">
    <property type="entry name" value="Putative DNA-binding domain"/>
    <property type="match status" value="1"/>
</dbReference>
<dbReference type="PANTHER" id="PTHR30204">
    <property type="entry name" value="REDOX-CYCLING DRUG-SENSING TRANSCRIPTIONAL ACTIVATOR SOXR"/>
    <property type="match status" value="1"/>
</dbReference>
<dbReference type="GO" id="GO:0003700">
    <property type="term" value="F:DNA-binding transcription factor activity"/>
    <property type="evidence" value="ECO:0007669"/>
    <property type="project" value="InterPro"/>
</dbReference>
<dbReference type="PROSITE" id="PS50937">
    <property type="entry name" value="HTH_MERR_2"/>
    <property type="match status" value="1"/>
</dbReference>
<evidence type="ECO:0000313" key="4">
    <source>
        <dbReference type="EMBL" id="NYD23601.1"/>
    </source>
</evidence>
<evidence type="ECO:0000256" key="2">
    <source>
        <dbReference type="SAM" id="Coils"/>
    </source>
</evidence>
<dbReference type="PANTHER" id="PTHR30204:SF97">
    <property type="entry name" value="MERR FAMILY REGULATORY PROTEIN"/>
    <property type="match status" value="1"/>
</dbReference>
<dbReference type="AlphaFoldDB" id="A0A7Y9J1X5"/>
<name>A0A7Y9J1X5_9ACTN</name>
<feature type="coiled-coil region" evidence="2">
    <location>
        <begin position="79"/>
        <end position="106"/>
    </location>
</feature>
<comment type="caution">
    <text evidence="4">The sequence shown here is derived from an EMBL/GenBank/DDBJ whole genome shotgun (WGS) entry which is preliminary data.</text>
</comment>
<dbReference type="RefSeq" id="WP_179753448.1">
    <property type="nucleotide sequence ID" value="NZ_BAAAGN010000016.1"/>
</dbReference>
<keyword evidence="5" id="KW-1185">Reference proteome</keyword>
<dbReference type="InterPro" id="IPR000551">
    <property type="entry name" value="MerR-type_HTH_dom"/>
</dbReference>
<dbReference type="Proteomes" id="UP000521922">
    <property type="component" value="Unassembled WGS sequence"/>
</dbReference>
<dbReference type="SMART" id="SM00422">
    <property type="entry name" value="HTH_MERR"/>
    <property type="match status" value="1"/>
</dbReference>
<keyword evidence="2" id="KW-0175">Coiled coil</keyword>
<protein>
    <submittedName>
        <fullName evidence="4">DNA-binding transcriptional MerR regulator</fullName>
    </submittedName>
</protein>
<keyword evidence="1 4" id="KW-0238">DNA-binding</keyword>
<dbReference type="Pfam" id="PF13411">
    <property type="entry name" value="MerR_1"/>
    <property type="match status" value="1"/>
</dbReference>
<dbReference type="InterPro" id="IPR047057">
    <property type="entry name" value="MerR_fam"/>
</dbReference>
<sequence>MRIGELAERAGVSVRSLRYYEQQGLVPAGRSGSGQREYAESDVPRVRFVQLLYSAGLPSRRIVEILPFLDTGVATAGMIGHLDEEQDRLEQRIAELTAARDRLLELRQVASQSRAGRPAAECLLAAAEVAGR</sequence>
<dbReference type="PROSITE" id="PS00552">
    <property type="entry name" value="HTH_MERR_1"/>
    <property type="match status" value="1"/>
</dbReference>
<proteinExistence type="predicted"/>
<accession>A0A7Y9J1X5</accession>
<gene>
    <name evidence="4" type="ORF">BJ968_003141</name>
</gene>
<evidence type="ECO:0000313" key="5">
    <source>
        <dbReference type="Proteomes" id="UP000521922"/>
    </source>
</evidence>
<evidence type="ECO:0000259" key="3">
    <source>
        <dbReference type="PROSITE" id="PS50937"/>
    </source>
</evidence>
<dbReference type="EMBL" id="JACCBB010000001">
    <property type="protein sequence ID" value="NYD23601.1"/>
    <property type="molecule type" value="Genomic_DNA"/>
</dbReference>